<feature type="signal peptide" evidence="2">
    <location>
        <begin position="1"/>
        <end position="19"/>
    </location>
</feature>
<feature type="chain" id="PRO_5039664835" description="Lipoprotein" evidence="2">
    <location>
        <begin position="20"/>
        <end position="58"/>
    </location>
</feature>
<organism evidence="3 4">
    <name type="scientific">Staphylococcus hominis</name>
    <dbReference type="NCBI Taxonomy" id="1290"/>
    <lineage>
        <taxon>Bacteria</taxon>
        <taxon>Bacillati</taxon>
        <taxon>Bacillota</taxon>
        <taxon>Bacilli</taxon>
        <taxon>Bacillales</taxon>
        <taxon>Staphylococcaceae</taxon>
        <taxon>Staphylococcus</taxon>
    </lineage>
</organism>
<comment type="caution">
    <text evidence="3">The sequence shown here is derived from an EMBL/GenBank/DDBJ whole genome shotgun (WGS) entry which is preliminary data.</text>
</comment>
<reference evidence="3 4" key="1">
    <citation type="submission" date="2022-06" db="EMBL/GenBank/DDBJ databases">
        <title>Staphylococcus hominis ShoR14 genome sequence.</title>
        <authorList>
            <person name="Yeo C.C."/>
            <person name="Chew C.H."/>
            <person name="Che Hamzah A.M."/>
            <person name="Al-Trad E.I."/>
        </authorList>
    </citation>
    <scope>NUCLEOTIDE SEQUENCE [LARGE SCALE GENOMIC DNA]</scope>
    <source>
        <strain evidence="3 4">ShoR14</strain>
    </source>
</reference>
<sequence length="58" mass="6376">MKKLALLTLSSFLILGACSHSNDTVKDVNESAHKKNNPKAHKSKGNSERVDSKKINKN</sequence>
<feature type="compositionally biased region" description="Basic residues" evidence="1">
    <location>
        <begin position="34"/>
        <end position="44"/>
    </location>
</feature>
<evidence type="ECO:0000313" key="4">
    <source>
        <dbReference type="Proteomes" id="UP000665944"/>
    </source>
</evidence>
<accession>A0A8X8KGC0</accession>
<feature type="compositionally biased region" description="Basic and acidic residues" evidence="1">
    <location>
        <begin position="24"/>
        <end position="33"/>
    </location>
</feature>
<evidence type="ECO:0000313" key="3">
    <source>
        <dbReference type="EMBL" id="MCM5673229.1"/>
    </source>
</evidence>
<dbReference type="Proteomes" id="UP000665944">
    <property type="component" value="Unassembled WGS sequence"/>
</dbReference>
<protein>
    <recommendedName>
        <fullName evidence="5">Lipoprotein</fullName>
    </recommendedName>
</protein>
<keyword evidence="4" id="KW-1185">Reference proteome</keyword>
<feature type="compositionally biased region" description="Basic and acidic residues" evidence="1">
    <location>
        <begin position="45"/>
        <end position="58"/>
    </location>
</feature>
<dbReference type="RefSeq" id="WP_002448052.1">
    <property type="nucleotide sequence ID" value="NZ_CANLYX010000001.1"/>
</dbReference>
<evidence type="ECO:0008006" key="5">
    <source>
        <dbReference type="Google" id="ProtNLM"/>
    </source>
</evidence>
<evidence type="ECO:0000256" key="1">
    <source>
        <dbReference type="SAM" id="MobiDB-lite"/>
    </source>
</evidence>
<evidence type="ECO:0000256" key="2">
    <source>
        <dbReference type="SAM" id="SignalP"/>
    </source>
</evidence>
<name>A0A8X8KGC0_STAHO</name>
<feature type="region of interest" description="Disordered" evidence="1">
    <location>
        <begin position="24"/>
        <end position="58"/>
    </location>
</feature>
<dbReference type="AlphaFoldDB" id="A0A8X8KGC0"/>
<dbReference type="PROSITE" id="PS51257">
    <property type="entry name" value="PROKAR_LIPOPROTEIN"/>
    <property type="match status" value="1"/>
</dbReference>
<gene>
    <name evidence="3" type="ORF">J7T32_010845</name>
</gene>
<dbReference type="EMBL" id="JAGHKT020000023">
    <property type="protein sequence ID" value="MCM5673229.1"/>
    <property type="molecule type" value="Genomic_DNA"/>
</dbReference>
<keyword evidence="2" id="KW-0732">Signal</keyword>
<proteinExistence type="predicted"/>